<comment type="similarity">
    <text evidence="1">Belongs to the sigma-70 factor family. ECF subfamily.</text>
</comment>
<dbReference type="Pfam" id="PF08281">
    <property type="entry name" value="Sigma70_r4_2"/>
    <property type="match status" value="1"/>
</dbReference>
<sequence>MTAGTREAHLGSVPAWLDGEPAVDERMLTLAHRVARRAAGRSRRARAEAGKSVVLVLSTVDTSGPAAVPGGRDARAKVLAALQARLGARVDRRRLDSAAREAVLLDELALLPPRQRYALWATALQHRSVAEVAAATGWSPAQVARLLRAALRTVAAHAQL</sequence>
<dbReference type="InterPro" id="IPR013324">
    <property type="entry name" value="RNA_pol_sigma_r3/r4-like"/>
</dbReference>
<dbReference type="SUPFAM" id="SSF88659">
    <property type="entry name" value="Sigma3 and sigma4 domains of RNA polymerase sigma factors"/>
    <property type="match status" value="1"/>
</dbReference>
<comment type="caution">
    <text evidence="6">The sequence shown here is derived from an EMBL/GenBank/DDBJ whole genome shotgun (WGS) entry which is preliminary data.</text>
</comment>
<evidence type="ECO:0000256" key="3">
    <source>
        <dbReference type="ARBA" id="ARBA00023082"/>
    </source>
</evidence>
<evidence type="ECO:0000313" key="6">
    <source>
        <dbReference type="EMBL" id="GAA3546863.1"/>
    </source>
</evidence>
<name>A0ABP6W8L8_9PSEU</name>
<dbReference type="InterPro" id="IPR036388">
    <property type="entry name" value="WH-like_DNA-bd_sf"/>
</dbReference>
<keyword evidence="7" id="KW-1185">Reference proteome</keyword>
<keyword evidence="3" id="KW-0731">Sigma factor</keyword>
<keyword evidence="4" id="KW-0804">Transcription</keyword>
<accession>A0ABP6W8L8</accession>
<gene>
    <name evidence="6" type="ORF">GCM10022222_33100</name>
</gene>
<dbReference type="Proteomes" id="UP001500689">
    <property type="component" value="Unassembled WGS sequence"/>
</dbReference>
<evidence type="ECO:0000256" key="2">
    <source>
        <dbReference type="ARBA" id="ARBA00023015"/>
    </source>
</evidence>
<evidence type="ECO:0000256" key="4">
    <source>
        <dbReference type="ARBA" id="ARBA00023163"/>
    </source>
</evidence>
<protein>
    <recommendedName>
        <fullName evidence="5">RNA polymerase sigma factor 70 region 4 type 2 domain-containing protein</fullName>
    </recommendedName>
</protein>
<organism evidence="6 7">
    <name type="scientific">Amycolatopsis ultiminotia</name>
    <dbReference type="NCBI Taxonomy" id="543629"/>
    <lineage>
        <taxon>Bacteria</taxon>
        <taxon>Bacillati</taxon>
        <taxon>Actinomycetota</taxon>
        <taxon>Actinomycetes</taxon>
        <taxon>Pseudonocardiales</taxon>
        <taxon>Pseudonocardiaceae</taxon>
        <taxon>Amycolatopsis</taxon>
    </lineage>
</organism>
<evidence type="ECO:0000256" key="1">
    <source>
        <dbReference type="ARBA" id="ARBA00010641"/>
    </source>
</evidence>
<evidence type="ECO:0000259" key="5">
    <source>
        <dbReference type="Pfam" id="PF08281"/>
    </source>
</evidence>
<proteinExistence type="inferred from homology"/>
<dbReference type="InterPro" id="IPR013249">
    <property type="entry name" value="RNA_pol_sigma70_r4_t2"/>
</dbReference>
<reference evidence="7" key="1">
    <citation type="journal article" date="2019" name="Int. J. Syst. Evol. Microbiol.">
        <title>The Global Catalogue of Microorganisms (GCM) 10K type strain sequencing project: providing services to taxonomists for standard genome sequencing and annotation.</title>
        <authorList>
            <consortium name="The Broad Institute Genomics Platform"/>
            <consortium name="The Broad Institute Genome Sequencing Center for Infectious Disease"/>
            <person name="Wu L."/>
            <person name="Ma J."/>
        </authorList>
    </citation>
    <scope>NUCLEOTIDE SEQUENCE [LARGE SCALE GENOMIC DNA]</scope>
    <source>
        <strain evidence="7">JCM 16898</strain>
    </source>
</reference>
<dbReference type="EMBL" id="BAAAZN010000006">
    <property type="protein sequence ID" value="GAA3546863.1"/>
    <property type="molecule type" value="Genomic_DNA"/>
</dbReference>
<evidence type="ECO:0000313" key="7">
    <source>
        <dbReference type="Proteomes" id="UP001500689"/>
    </source>
</evidence>
<dbReference type="RefSeq" id="WP_344860604.1">
    <property type="nucleotide sequence ID" value="NZ_BAAAZN010000006.1"/>
</dbReference>
<feature type="domain" description="RNA polymerase sigma factor 70 region 4 type 2" evidence="5">
    <location>
        <begin position="104"/>
        <end position="153"/>
    </location>
</feature>
<keyword evidence="2" id="KW-0805">Transcription regulation</keyword>
<dbReference type="Gene3D" id="1.10.10.10">
    <property type="entry name" value="Winged helix-like DNA-binding domain superfamily/Winged helix DNA-binding domain"/>
    <property type="match status" value="1"/>
</dbReference>